<dbReference type="Proteomes" id="UP000623467">
    <property type="component" value="Unassembled WGS sequence"/>
</dbReference>
<keyword evidence="1" id="KW-0732">Signal</keyword>
<name>A0A8H6XBU6_9AGAR</name>
<evidence type="ECO:0000256" key="1">
    <source>
        <dbReference type="SAM" id="SignalP"/>
    </source>
</evidence>
<dbReference type="AlphaFoldDB" id="A0A8H6XBU6"/>
<accession>A0A8H6XBU6</accession>
<evidence type="ECO:0000313" key="3">
    <source>
        <dbReference type="Proteomes" id="UP000623467"/>
    </source>
</evidence>
<organism evidence="2 3">
    <name type="scientific">Mycena sanguinolenta</name>
    <dbReference type="NCBI Taxonomy" id="230812"/>
    <lineage>
        <taxon>Eukaryota</taxon>
        <taxon>Fungi</taxon>
        <taxon>Dikarya</taxon>
        <taxon>Basidiomycota</taxon>
        <taxon>Agaricomycotina</taxon>
        <taxon>Agaricomycetes</taxon>
        <taxon>Agaricomycetidae</taxon>
        <taxon>Agaricales</taxon>
        <taxon>Marasmiineae</taxon>
        <taxon>Mycenaceae</taxon>
        <taxon>Mycena</taxon>
    </lineage>
</organism>
<keyword evidence="3" id="KW-1185">Reference proteome</keyword>
<reference evidence="2" key="1">
    <citation type="submission" date="2020-05" db="EMBL/GenBank/DDBJ databases">
        <title>Mycena genomes resolve the evolution of fungal bioluminescence.</title>
        <authorList>
            <person name="Tsai I.J."/>
        </authorList>
    </citation>
    <scope>NUCLEOTIDE SEQUENCE</scope>
    <source>
        <strain evidence="2">160909Yilan</strain>
    </source>
</reference>
<gene>
    <name evidence="2" type="ORF">MSAN_02246700</name>
</gene>
<feature type="signal peptide" evidence="1">
    <location>
        <begin position="1"/>
        <end position="17"/>
    </location>
</feature>
<dbReference type="EMBL" id="JACAZH010000033">
    <property type="protein sequence ID" value="KAF7337731.1"/>
    <property type="molecule type" value="Genomic_DNA"/>
</dbReference>
<proteinExistence type="predicted"/>
<comment type="caution">
    <text evidence="2">The sequence shown here is derived from an EMBL/GenBank/DDBJ whole genome shotgun (WGS) entry which is preliminary data.</text>
</comment>
<feature type="chain" id="PRO_5034033883" evidence="1">
    <location>
        <begin position="18"/>
        <end position="333"/>
    </location>
</feature>
<evidence type="ECO:0000313" key="2">
    <source>
        <dbReference type="EMBL" id="KAF7337731.1"/>
    </source>
</evidence>
<dbReference type="OrthoDB" id="2930933at2759"/>
<sequence length="333" mass="38039">MSIILFLRALWKRLALCMSPGSLRIDGLWDGARLRTEAKEDIKAWKNGLLLHPRREALNNGVVVTRVEHLKDGSDKNWEHEFLRIHVLHQKSKKKLVLIVDRNFSPKDFRGPPERNGEALRMRGKNDQISNKKDLPEERGLSLVITRVSGVVHYSEPFFPTHKVLDRVHRGFRDLEKRTSPNILELQTLTFPECSRPSVINLAFFLAALSEFAPQYHVGEYQGYWFAHAAIDGMHSAFRGKLRPGANIHAMGKWKNASFKYVNPSTTIVAEYGRQLKQYEDAFRIIQLAGRRLGVQEGQWMPEESRQGRHGGTQIIGREIERTADGEAEAATS</sequence>
<protein>
    <submittedName>
        <fullName evidence="2">Uncharacterized protein</fullName>
    </submittedName>
</protein>